<sequence length="198" mass="22808">MPHINLLPWREQQRQASQQKFLAILGIIVAASLALMYGIGAFYDTLKEGQEIKNLYLSSEIKKLDKRIGEIRGLNQQKENLQRRIRLIEELQSNRNLGTQIIDEVTRVVPAGVYLTSLERQQNMIKVIGRSESNNRLSQMLRAVESSYLLRDPLLQGIVAGEREERLLSNFTMNFYVKTFAQMEKERAELAQTTQAEN</sequence>
<proteinExistence type="predicted"/>
<dbReference type="RefSeq" id="WP_058796914.1">
    <property type="nucleotide sequence ID" value="NZ_CP013611.1"/>
</dbReference>
<keyword evidence="2" id="KW-0472">Membrane</keyword>
<dbReference type="InterPro" id="IPR007813">
    <property type="entry name" value="PilN"/>
</dbReference>
<protein>
    <submittedName>
        <fullName evidence="3">Pilus assembly protein PilN</fullName>
    </submittedName>
</protein>
<reference evidence="3 4" key="1">
    <citation type="submission" date="2015-12" db="EMBL/GenBank/DDBJ databases">
        <title>Complete genome sequence of Pseudoalteromonas rubra SCSIO 6842, harboring a conjugative plasmid.</title>
        <authorList>
            <person name="Li B."/>
            <person name="Wang X."/>
        </authorList>
    </citation>
    <scope>NUCLEOTIDE SEQUENCE [LARGE SCALE GENOMIC DNA]</scope>
    <source>
        <strain evidence="3 4">SCSIO 6842</strain>
    </source>
</reference>
<evidence type="ECO:0000313" key="3">
    <source>
        <dbReference type="EMBL" id="ALU43790.1"/>
    </source>
</evidence>
<keyword evidence="2" id="KW-0812">Transmembrane</keyword>
<name>A0A0U3GU04_9GAMM</name>
<evidence type="ECO:0000256" key="2">
    <source>
        <dbReference type="SAM" id="Phobius"/>
    </source>
</evidence>
<feature type="coiled-coil region" evidence="1">
    <location>
        <begin position="64"/>
        <end position="94"/>
    </location>
</feature>
<dbReference type="InterPro" id="IPR052534">
    <property type="entry name" value="Extracell_DNA_Util/SecSys_Comp"/>
</dbReference>
<gene>
    <name evidence="3" type="ORF">AT705_13045</name>
</gene>
<keyword evidence="1" id="KW-0175">Coiled coil</keyword>
<keyword evidence="2" id="KW-1133">Transmembrane helix</keyword>
<dbReference type="GO" id="GO:0043107">
    <property type="term" value="P:type IV pilus-dependent motility"/>
    <property type="evidence" value="ECO:0007669"/>
    <property type="project" value="TreeGrafter"/>
</dbReference>
<dbReference type="AlphaFoldDB" id="A0A0U3GU04"/>
<dbReference type="EMBL" id="CP013611">
    <property type="protein sequence ID" value="ALU43790.1"/>
    <property type="molecule type" value="Genomic_DNA"/>
</dbReference>
<dbReference type="KEGG" id="prr:AT705_13045"/>
<dbReference type="PANTHER" id="PTHR40278:SF2">
    <property type="entry name" value="TYPE IV PILUS INNER MEMBRANE COMPONENT PILN"/>
    <property type="match status" value="1"/>
</dbReference>
<dbReference type="GO" id="GO:0043683">
    <property type="term" value="P:type IV pilus assembly"/>
    <property type="evidence" value="ECO:0007669"/>
    <property type="project" value="TreeGrafter"/>
</dbReference>
<evidence type="ECO:0000256" key="1">
    <source>
        <dbReference type="SAM" id="Coils"/>
    </source>
</evidence>
<accession>A0A0U3GU04</accession>
<feature type="transmembrane region" description="Helical" evidence="2">
    <location>
        <begin position="21"/>
        <end position="43"/>
    </location>
</feature>
<dbReference type="Proteomes" id="UP000069015">
    <property type="component" value="Chromosome 1"/>
</dbReference>
<organism evidence="3 4">
    <name type="scientific">Pseudoalteromonas rubra</name>
    <dbReference type="NCBI Taxonomy" id="43658"/>
    <lineage>
        <taxon>Bacteria</taxon>
        <taxon>Pseudomonadati</taxon>
        <taxon>Pseudomonadota</taxon>
        <taxon>Gammaproteobacteria</taxon>
        <taxon>Alteromonadales</taxon>
        <taxon>Pseudoalteromonadaceae</taxon>
        <taxon>Pseudoalteromonas</taxon>
    </lineage>
</organism>
<dbReference type="Pfam" id="PF05137">
    <property type="entry name" value="PilN"/>
    <property type="match status" value="1"/>
</dbReference>
<dbReference type="PANTHER" id="PTHR40278">
    <property type="entry name" value="DNA UTILIZATION PROTEIN HOFN"/>
    <property type="match status" value="1"/>
</dbReference>
<evidence type="ECO:0000313" key="4">
    <source>
        <dbReference type="Proteomes" id="UP000069015"/>
    </source>
</evidence>